<protein>
    <submittedName>
        <fullName evidence="2">Uncharacterized protein</fullName>
    </submittedName>
</protein>
<name>A0A256ACN7_9FLAO</name>
<sequence length="83" mass="9209">MLFFWETNSSDFFSYGFFALGIGAEMSCRCPRKRKLVLRRPAEAEKAAIAVVGNQANCRESPAHLIDGRGNEATQSRSARPTN</sequence>
<feature type="region of interest" description="Disordered" evidence="1">
    <location>
        <begin position="61"/>
        <end position="83"/>
    </location>
</feature>
<reference evidence="2 3" key="1">
    <citation type="submission" date="2017-07" db="EMBL/GenBank/DDBJ databases">
        <title>Flavobacterium cyanobacteriorum sp. nov., isolated from cyanobacterial aggregates in a eutrophic lake.</title>
        <authorList>
            <person name="Cai H."/>
        </authorList>
    </citation>
    <scope>NUCLEOTIDE SEQUENCE [LARGE SCALE GENOMIC DNA]</scope>
    <source>
        <strain evidence="2 3">TH167</strain>
    </source>
</reference>
<evidence type="ECO:0000256" key="1">
    <source>
        <dbReference type="SAM" id="MobiDB-lite"/>
    </source>
</evidence>
<evidence type="ECO:0000313" key="3">
    <source>
        <dbReference type="Proteomes" id="UP000216035"/>
    </source>
</evidence>
<accession>A0A256ACN7</accession>
<comment type="caution">
    <text evidence="2">The sequence shown here is derived from an EMBL/GenBank/DDBJ whole genome shotgun (WGS) entry which is preliminary data.</text>
</comment>
<organism evidence="2 3">
    <name type="scientific">Flavobacterium aurantiibacter</name>
    <dbReference type="NCBI Taxonomy" id="2023067"/>
    <lineage>
        <taxon>Bacteria</taxon>
        <taxon>Pseudomonadati</taxon>
        <taxon>Bacteroidota</taxon>
        <taxon>Flavobacteriia</taxon>
        <taxon>Flavobacteriales</taxon>
        <taxon>Flavobacteriaceae</taxon>
        <taxon>Flavobacterium</taxon>
    </lineage>
</organism>
<gene>
    <name evidence="2" type="ORF">CHX27_00615</name>
</gene>
<dbReference type="AlphaFoldDB" id="A0A256ACN7"/>
<evidence type="ECO:0000313" key="2">
    <source>
        <dbReference type="EMBL" id="OYQ50900.1"/>
    </source>
</evidence>
<feature type="compositionally biased region" description="Polar residues" evidence="1">
    <location>
        <begin position="72"/>
        <end position="83"/>
    </location>
</feature>
<keyword evidence="3" id="KW-1185">Reference proteome</keyword>
<dbReference type="Proteomes" id="UP000216035">
    <property type="component" value="Unassembled WGS sequence"/>
</dbReference>
<proteinExistence type="predicted"/>
<dbReference type="EMBL" id="NOXX01000054">
    <property type="protein sequence ID" value="OYQ50900.1"/>
    <property type="molecule type" value="Genomic_DNA"/>
</dbReference>